<proteinExistence type="predicted"/>
<evidence type="ECO:0000313" key="2">
    <source>
        <dbReference type="Proteomes" id="UP001632038"/>
    </source>
</evidence>
<name>A0ABD3CYF9_9LAMI</name>
<reference evidence="2" key="1">
    <citation type="journal article" date="2024" name="IScience">
        <title>Strigolactones Initiate the Formation of Haustorium-like Structures in Castilleja.</title>
        <authorList>
            <person name="Buerger M."/>
            <person name="Peterson D."/>
            <person name="Chory J."/>
        </authorList>
    </citation>
    <scope>NUCLEOTIDE SEQUENCE [LARGE SCALE GENOMIC DNA]</scope>
</reference>
<protein>
    <submittedName>
        <fullName evidence="1">Canalicular multispecific organic anion transporter 1</fullName>
    </submittedName>
</protein>
<accession>A0ABD3CYF9</accession>
<organism evidence="1 2">
    <name type="scientific">Castilleja foliolosa</name>
    <dbReference type="NCBI Taxonomy" id="1961234"/>
    <lineage>
        <taxon>Eukaryota</taxon>
        <taxon>Viridiplantae</taxon>
        <taxon>Streptophyta</taxon>
        <taxon>Embryophyta</taxon>
        <taxon>Tracheophyta</taxon>
        <taxon>Spermatophyta</taxon>
        <taxon>Magnoliopsida</taxon>
        <taxon>eudicotyledons</taxon>
        <taxon>Gunneridae</taxon>
        <taxon>Pentapetalae</taxon>
        <taxon>asterids</taxon>
        <taxon>lamiids</taxon>
        <taxon>Lamiales</taxon>
        <taxon>Orobanchaceae</taxon>
        <taxon>Pedicularideae</taxon>
        <taxon>Castillejinae</taxon>
        <taxon>Castilleja</taxon>
    </lineage>
</organism>
<keyword evidence="2" id="KW-1185">Reference proteome</keyword>
<sequence length="67" mass="7872">MNPIMELGYKRLLMEKDVWKLDIWDRTETLNVSNCGQEVQKPKPLLLRALNCSLGGRFWFGSFWKLG</sequence>
<comment type="caution">
    <text evidence="1">The sequence shown here is derived from an EMBL/GenBank/DDBJ whole genome shotgun (WGS) entry which is preliminary data.</text>
</comment>
<gene>
    <name evidence="1" type="primary">ABCC2_2</name>
    <name evidence="1" type="ORF">CASFOL_022379</name>
</gene>
<dbReference type="EMBL" id="JAVIJP010000029">
    <property type="protein sequence ID" value="KAL3633617.1"/>
    <property type="molecule type" value="Genomic_DNA"/>
</dbReference>
<dbReference type="Proteomes" id="UP001632038">
    <property type="component" value="Unassembled WGS sequence"/>
</dbReference>
<evidence type="ECO:0000313" key="1">
    <source>
        <dbReference type="EMBL" id="KAL3633617.1"/>
    </source>
</evidence>
<dbReference type="AlphaFoldDB" id="A0ABD3CYF9"/>